<dbReference type="InParanoid" id="A0A0G4EKL5"/>
<organism evidence="3 4">
    <name type="scientific">Vitrella brassicaformis (strain CCMP3155)</name>
    <dbReference type="NCBI Taxonomy" id="1169540"/>
    <lineage>
        <taxon>Eukaryota</taxon>
        <taxon>Sar</taxon>
        <taxon>Alveolata</taxon>
        <taxon>Colpodellida</taxon>
        <taxon>Vitrellaceae</taxon>
        <taxon>Vitrella</taxon>
    </lineage>
</organism>
<evidence type="ECO:0000259" key="2">
    <source>
        <dbReference type="PROSITE" id="PS50011"/>
    </source>
</evidence>
<feature type="domain" description="Protein kinase" evidence="2">
    <location>
        <begin position="1"/>
        <end position="195"/>
    </location>
</feature>
<evidence type="ECO:0000313" key="3">
    <source>
        <dbReference type="EMBL" id="CEL97075.1"/>
    </source>
</evidence>
<dbReference type="Gene3D" id="1.10.510.10">
    <property type="entry name" value="Transferase(Phosphotransferase) domain 1"/>
    <property type="match status" value="1"/>
</dbReference>
<dbReference type="InterPro" id="IPR013083">
    <property type="entry name" value="Znf_RING/FYVE/PHD"/>
</dbReference>
<dbReference type="SUPFAM" id="SSF57903">
    <property type="entry name" value="FYVE/PHD zinc finger"/>
    <property type="match status" value="1"/>
</dbReference>
<sequence>MTVANVKDIMRELFLALDHMHSHKVIHRDIKPLNVIYNLTDGVLKLTDFDLALLEDVKHPLEHIFVGTPSFNSPETFHHRYTVQAFVPQRVDCENHRRLVQHLVTGPHIPREAMDSVRSTLKLADTDACLQVPPPAGEGEEDDSDEAANEQQPPPLPPPHGEESERAGEEDGEEAEKDADGAPTMGLVLEPDTYAFNMCAVCLKDGTEEPLIECATCRVHVHPRCYGIDHIVDVQELGVRPAKDSRDALHVVAGPLDDRQGEAVHVCDPAVRREGENGWDLRRLTALLERARADGPIGQDEPFELRMTLGKRVLCPKESSAGPLSPPPPQHRLPTTPDKKRHRWRCDVCRRREDPWEVPCELCPRRGGALKAVTINTQPHPQQQPGLLPMPPLSRRPADSFLSAKRERRKTLLPPEARQQQRKMRTDMDRLSPVPSPSPPTVRVVTLNTLLQPPWGAPWVQRGFFTRPLKAPSVLAPEDGEAKSSVPPAYDEVFDASWRHDVGDPPLGAFEALFSHRLHPPPWHPHSYLHLSYHPPPQQRQRQQEGRPVVTVVVVVLERGRGMGRAPLAPHRGVVLSMRHGEGQGQGKGKAKSKAKARARAPPRAAPAAAAAAAAAAAPPSPPAAIDNMTMEPPRALIKSDKTGSLKDFKTGGAGRTKEEVRNDIMKAWGRG</sequence>
<proteinExistence type="predicted"/>
<name>A0A0G4EKL5_VITBC</name>
<gene>
    <name evidence="3" type="ORF">Vbra_5046</name>
</gene>
<dbReference type="EMBL" id="CDMY01000253">
    <property type="protein sequence ID" value="CEL97075.1"/>
    <property type="molecule type" value="Genomic_DNA"/>
</dbReference>
<dbReference type="OrthoDB" id="10020333at2759"/>
<protein>
    <recommendedName>
        <fullName evidence="2">Protein kinase domain-containing protein</fullName>
    </recommendedName>
</protein>
<feature type="region of interest" description="Disordered" evidence="1">
    <location>
        <begin position="579"/>
        <end position="614"/>
    </location>
</feature>
<accession>A0A0G4EKL5</accession>
<dbReference type="InterPro" id="IPR008271">
    <property type="entry name" value="Ser/Thr_kinase_AS"/>
</dbReference>
<feature type="region of interest" description="Disordered" evidence="1">
    <location>
        <begin position="378"/>
        <end position="397"/>
    </location>
</feature>
<feature type="region of interest" description="Disordered" evidence="1">
    <location>
        <begin position="406"/>
        <end position="440"/>
    </location>
</feature>
<feature type="region of interest" description="Disordered" evidence="1">
    <location>
        <begin position="129"/>
        <end position="186"/>
    </location>
</feature>
<dbReference type="SUPFAM" id="SSF56112">
    <property type="entry name" value="Protein kinase-like (PK-like)"/>
    <property type="match status" value="1"/>
</dbReference>
<feature type="region of interest" description="Disordered" evidence="1">
    <location>
        <begin position="637"/>
        <end position="672"/>
    </location>
</feature>
<dbReference type="Gene3D" id="3.30.40.10">
    <property type="entry name" value="Zinc/RING finger domain, C3HC4 (zinc finger)"/>
    <property type="match status" value="1"/>
</dbReference>
<evidence type="ECO:0000313" key="4">
    <source>
        <dbReference type="Proteomes" id="UP000041254"/>
    </source>
</evidence>
<feature type="compositionally biased region" description="Basic and acidic residues" evidence="1">
    <location>
        <begin position="160"/>
        <end position="169"/>
    </location>
</feature>
<feature type="region of interest" description="Disordered" evidence="1">
    <location>
        <begin position="316"/>
        <end position="338"/>
    </location>
</feature>
<feature type="compositionally biased region" description="Low complexity" evidence="1">
    <location>
        <begin position="602"/>
        <end position="614"/>
    </location>
</feature>
<dbReference type="PROSITE" id="PS00108">
    <property type="entry name" value="PROTEIN_KINASE_ST"/>
    <property type="match status" value="1"/>
</dbReference>
<reference evidence="3 4" key="1">
    <citation type="submission" date="2014-11" db="EMBL/GenBank/DDBJ databases">
        <authorList>
            <person name="Zhu J."/>
            <person name="Qi W."/>
            <person name="Song R."/>
        </authorList>
    </citation>
    <scope>NUCLEOTIDE SEQUENCE [LARGE SCALE GENOMIC DNA]</scope>
</reference>
<dbReference type="InterPro" id="IPR011009">
    <property type="entry name" value="Kinase-like_dom_sf"/>
</dbReference>
<dbReference type="GO" id="GO:0004674">
    <property type="term" value="F:protein serine/threonine kinase activity"/>
    <property type="evidence" value="ECO:0007669"/>
    <property type="project" value="TreeGrafter"/>
</dbReference>
<dbReference type="GO" id="GO:0005524">
    <property type="term" value="F:ATP binding"/>
    <property type="evidence" value="ECO:0007669"/>
    <property type="project" value="InterPro"/>
</dbReference>
<feature type="compositionally biased region" description="Acidic residues" evidence="1">
    <location>
        <begin position="138"/>
        <end position="148"/>
    </location>
</feature>
<feature type="compositionally biased region" description="Basic and acidic residues" evidence="1">
    <location>
        <begin position="638"/>
        <end position="665"/>
    </location>
</feature>
<keyword evidence="4" id="KW-1185">Reference proteome</keyword>
<dbReference type="Proteomes" id="UP000041254">
    <property type="component" value="Unassembled WGS sequence"/>
</dbReference>
<dbReference type="AlphaFoldDB" id="A0A0G4EKL5"/>
<dbReference type="PANTHER" id="PTHR24359:SF1">
    <property type="entry name" value="INHIBITOR OF NUCLEAR FACTOR KAPPA-B KINASE EPSILON SUBUNIT HOMOLOG 1-RELATED"/>
    <property type="match status" value="1"/>
</dbReference>
<dbReference type="PROSITE" id="PS50011">
    <property type="entry name" value="PROTEIN_KINASE_DOM"/>
    <property type="match status" value="1"/>
</dbReference>
<dbReference type="STRING" id="1169540.A0A0G4EKL5"/>
<dbReference type="InterPro" id="IPR011011">
    <property type="entry name" value="Znf_FYVE_PHD"/>
</dbReference>
<dbReference type="Pfam" id="PF00069">
    <property type="entry name" value="Pkinase"/>
    <property type="match status" value="1"/>
</dbReference>
<dbReference type="InterPro" id="IPR000719">
    <property type="entry name" value="Prot_kinase_dom"/>
</dbReference>
<feature type="compositionally biased region" description="Low complexity" evidence="1">
    <location>
        <begin position="378"/>
        <end position="387"/>
    </location>
</feature>
<feature type="compositionally biased region" description="Basic residues" evidence="1">
    <location>
        <begin position="589"/>
        <end position="601"/>
    </location>
</feature>
<dbReference type="PANTHER" id="PTHR24359">
    <property type="entry name" value="SERINE/THREONINE-PROTEIN KINASE SBK1"/>
    <property type="match status" value="1"/>
</dbReference>
<dbReference type="VEuPathDB" id="CryptoDB:Vbra_5046"/>
<evidence type="ECO:0000256" key="1">
    <source>
        <dbReference type="SAM" id="MobiDB-lite"/>
    </source>
</evidence>